<feature type="compositionally biased region" description="Low complexity" evidence="2">
    <location>
        <begin position="453"/>
        <end position="470"/>
    </location>
</feature>
<feature type="region of interest" description="Disordered" evidence="2">
    <location>
        <begin position="612"/>
        <end position="788"/>
    </location>
</feature>
<feature type="coiled-coil region" evidence="1">
    <location>
        <begin position="523"/>
        <end position="550"/>
    </location>
</feature>
<dbReference type="OrthoDB" id="5382349at2759"/>
<feature type="compositionally biased region" description="Polar residues" evidence="2">
    <location>
        <begin position="650"/>
        <end position="660"/>
    </location>
</feature>
<keyword evidence="4" id="KW-1185">Reference proteome</keyword>
<feature type="compositionally biased region" description="Basic and acidic residues" evidence="2">
    <location>
        <begin position="178"/>
        <end position="194"/>
    </location>
</feature>
<gene>
    <name evidence="3" type="ORF">BJ508DRAFT_302984</name>
</gene>
<feature type="compositionally biased region" description="Low complexity" evidence="2">
    <location>
        <begin position="697"/>
        <end position="736"/>
    </location>
</feature>
<proteinExistence type="predicted"/>
<sequence length="788" mass="86497">MGDHDTDPTAPPTSAIAEKGTTSPSQSRAPSMEPPVHDDFSIHDDPSAHGDVSDNDQEDDQHSDAEDEPFEQRDEAAQTEEDTPRVVEGGEESHTPDFKISVSSAARIPLNESEQTDYSELSDSSVDDNVSLSGGHGGYGSEPEADHDADEQEEHHRLEEEVEQEQHNVVEEEEQANDSDHELENRPADEEKPETPQQAHLSDAFVTPYPVNKHLSIGSTPGIASLFDTPTQETPKTPALADTTDINAIISAPSSIAKLAALQSALAEKEKRIRHLEDMLEGDGPNDYATFTPEKRLKTTYTDSPGSRPRVQHTPQPSLPQPPVQSTPVPVRSSTAPTPLRPRSPIRLLTNIIENMAHGIDIPSPPTKEERKADKRRRMTREFRDFSAQGLPGLKRKNPDVAPVVEEEEEEANPMEKEQQPQQVESAEASNVIEEVQKVQEGPVVKEEKLEESVVTPAPEPTTEAPVEETIQAPEEIPSIPSTVFDPRRRRATSAPLDGEESKHNEDESFPDVNFFRRDFHTIKALQARVEELETELSNTQIALKIATSALTAERRARMDAEETRIFMEIERKVGACCHAQEEVGKLQSQLVLQREQEARKLEEVSNKIAAEREERAREREQWEQEKARMERQHARQLERATGSKKRETPSVSAPTRAGTSSRPASASSYYEAPSRKVMQQSQEDSSVRAPRKRVAADASATAATTASSRARAGTASSQSRSATTAATGATRPTAASRERKALNPSTGNVLLNSQGGQAMRKGVLGPKGGGGIEKMGGPIRAARMAKR</sequence>
<organism evidence="3 4">
    <name type="scientific">Ascobolus immersus RN42</name>
    <dbReference type="NCBI Taxonomy" id="1160509"/>
    <lineage>
        <taxon>Eukaryota</taxon>
        <taxon>Fungi</taxon>
        <taxon>Dikarya</taxon>
        <taxon>Ascomycota</taxon>
        <taxon>Pezizomycotina</taxon>
        <taxon>Pezizomycetes</taxon>
        <taxon>Pezizales</taxon>
        <taxon>Ascobolaceae</taxon>
        <taxon>Ascobolus</taxon>
    </lineage>
</organism>
<feature type="compositionally biased region" description="Basic and acidic residues" evidence="2">
    <location>
        <begin position="153"/>
        <end position="170"/>
    </location>
</feature>
<protein>
    <submittedName>
        <fullName evidence="3">Uncharacterized protein</fullName>
    </submittedName>
</protein>
<feature type="compositionally biased region" description="Polar residues" evidence="2">
    <location>
        <begin position="744"/>
        <end position="757"/>
    </location>
</feature>
<feature type="compositionally biased region" description="Polar residues" evidence="2">
    <location>
        <begin position="420"/>
        <end position="429"/>
    </location>
</feature>
<feature type="compositionally biased region" description="Polar residues" evidence="2">
    <location>
        <begin position="20"/>
        <end position="29"/>
    </location>
</feature>
<name>A0A3N4IIR0_ASCIM</name>
<accession>A0A3N4IIR0</accession>
<feature type="compositionally biased region" description="Low complexity" evidence="2">
    <location>
        <begin position="326"/>
        <end position="335"/>
    </location>
</feature>
<feature type="compositionally biased region" description="Basic and acidic residues" evidence="2">
    <location>
        <begin position="60"/>
        <end position="76"/>
    </location>
</feature>
<feature type="compositionally biased region" description="Low complexity" evidence="2">
    <location>
        <begin position="119"/>
        <end position="133"/>
    </location>
</feature>
<evidence type="ECO:0000256" key="2">
    <source>
        <dbReference type="SAM" id="MobiDB-lite"/>
    </source>
</evidence>
<feature type="compositionally biased region" description="Acidic residues" evidence="2">
    <location>
        <begin position="143"/>
        <end position="152"/>
    </location>
</feature>
<evidence type="ECO:0000256" key="1">
    <source>
        <dbReference type="SAM" id="Coils"/>
    </source>
</evidence>
<evidence type="ECO:0000313" key="3">
    <source>
        <dbReference type="EMBL" id="RPA85317.1"/>
    </source>
</evidence>
<feature type="region of interest" description="Disordered" evidence="2">
    <location>
        <begin position="1"/>
        <end position="204"/>
    </location>
</feature>
<feature type="compositionally biased region" description="Basic and acidic residues" evidence="2">
    <location>
        <begin position="35"/>
        <end position="52"/>
    </location>
</feature>
<keyword evidence="1" id="KW-0175">Coiled coil</keyword>
<dbReference type="EMBL" id="ML119654">
    <property type="protein sequence ID" value="RPA85317.1"/>
    <property type="molecule type" value="Genomic_DNA"/>
</dbReference>
<feature type="compositionally biased region" description="Basic and acidic residues" evidence="2">
    <location>
        <begin position="612"/>
        <end position="639"/>
    </location>
</feature>
<feature type="compositionally biased region" description="Gly residues" evidence="2">
    <location>
        <begin position="766"/>
        <end position="775"/>
    </location>
</feature>
<dbReference type="AlphaFoldDB" id="A0A3N4IIR0"/>
<feature type="region of interest" description="Disordered" evidence="2">
    <location>
        <begin position="280"/>
        <end position="344"/>
    </location>
</feature>
<feature type="compositionally biased region" description="Low complexity" evidence="2">
    <location>
        <begin position="661"/>
        <end position="673"/>
    </location>
</feature>
<reference evidence="3 4" key="1">
    <citation type="journal article" date="2018" name="Nat. Ecol. Evol.">
        <title>Pezizomycetes genomes reveal the molecular basis of ectomycorrhizal truffle lifestyle.</title>
        <authorList>
            <person name="Murat C."/>
            <person name="Payen T."/>
            <person name="Noel B."/>
            <person name="Kuo A."/>
            <person name="Morin E."/>
            <person name="Chen J."/>
            <person name="Kohler A."/>
            <person name="Krizsan K."/>
            <person name="Balestrini R."/>
            <person name="Da Silva C."/>
            <person name="Montanini B."/>
            <person name="Hainaut M."/>
            <person name="Levati E."/>
            <person name="Barry K.W."/>
            <person name="Belfiori B."/>
            <person name="Cichocki N."/>
            <person name="Clum A."/>
            <person name="Dockter R.B."/>
            <person name="Fauchery L."/>
            <person name="Guy J."/>
            <person name="Iotti M."/>
            <person name="Le Tacon F."/>
            <person name="Lindquist E.A."/>
            <person name="Lipzen A."/>
            <person name="Malagnac F."/>
            <person name="Mello A."/>
            <person name="Molinier V."/>
            <person name="Miyauchi S."/>
            <person name="Poulain J."/>
            <person name="Riccioni C."/>
            <person name="Rubini A."/>
            <person name="Sitrit Y."/>
            <person name="Splivallo R."/>
            <person name="Traeger S."/>
            <person name="Wang M."/>
            <person name="Zifcakova L."/>
            <person name="Wipf D."/>
            <person name="Zambonelli A."/>
            <person name="Paolocci F."/>
            <person name="Nowrousian M."/>
            <person name="Ottonello S."/>
            <person name="Baldrian P."/>
            <person name="Spatafora J.W."/>
            <person name="Henrissat B."/>
            <person name="Nagy L.G."/>
            <person name="Aury J.M."/>
            <person name="Wincker P."/>
            <person name="Grigoriev I.V."/>
            <person name="Bonfante P."/>
            <person name="Martin F.M."/>
        </authorList>
    </citation>
    <scope>NUCLEOTIDE SEQUENCE [LARGE SCALE GENOMIC DNA]</scope>
    <source>
        <strain evidence="3 4">RN42</strain>
    </source>
</reference>
<evidence type="ECO:0000313" key="4">
    <source>
        <dbReference type="Proteomes" id="UP000275078"/>
    </source>
</evidence>
<feature type="region of interest" description="Disordered" evidence="2">
    <location>
        <begin position="357"/>
        <end position="509"/>
    </location>
</feature>
<dbReference type="Proteomes" id="UP000275078">
    <property type="component" value="Unassembled WGS sequence"/>
</dbReference>